<evidence type="ECO:0000313" key="1">
    <source>
        <dbReference type="EMBL" id="KAK5802460.1"/>
    </source>
</evidence>
<protein>
    <submittedName>
        <fullName evidence="1">Uncharacterized protein</fullName>
    </submittedName>
</protein>
<dbReference type="EMBL" id="JARKNE010000009">
    <property type="protein sequence ID" value="KAK5802460.1"/>
    <property type="molecule type" value="Genomic_DNA"/>
</dbReference>
<comment type="caution">
    <text evidence="1">The sequence shown here is derived from an EMBL/GenBank/DDBJ whole genome shotgun (WGS) entry which is preliminary data.</text>
</comment>
<name>A0ABR0NM93_GOSAR</name>
<gene>
    <name evidence="1" type="ORF">PVK06_030052</name>
</gene>
<reference evidence="1 2" key="1">
    <citation type="submission" date="2023-03" db="EMBL/GenBank/DDBJ databases">
        <title>WGS of Gossypium arboreum.</title>
        <authorList>
            <person name="Yu D."/>
        </authorList>
    </citation>
    <scope>NUCLEOTIDE SEQUENCE [LARGE SCALE GENOMIC DNA]</scope>
    <source>
        <tissue evidence="1">Leaf</tissue>
    </source>
</reference>
<organism evidence="1 2">
    <name type="scientific">Gossypium arboreum</name>
    <name type="common">Tree cotton</name>
    <name type="synonym">Gossypium nanking</name>
    <dbReference type="NCBI Taxonomy" id="29729"/>
    <lineage>
        <taxon>Eukaryota</taxon>
        <taxon>Viridiplantae</taxon>
        <taxon>Streptophyta</taxon>
        <taxon>Embryophyta</taxon>
        <taxon>Tracheophyta</taxon>
        <taxon>Spermatophyta</taxon>
        <taxon>Magnoliopsida</taxon>
        <taxon>eudicotyledons</taxon>
        <taxon>Gunneridae</taxon>
        <taxon>Pentapetalae</taxon>
        <taxon>rosids</taxon>
        <taxon>malvids</taxon>
        <taxon>Malvales</taxon>
        <taxon>Malvaceae</taxon>
        <taxon>Malvoideae</taxon>
        <taxon>Gossypium</taxon>
    </lineage>
</organism>
<accession>A0ABR0NM93</accession>
<evidence type="ECO:0000313" key="2">
    <source>
        <dbReference type="Proteomes" id="UP001358586"/>
    </source>
</evidence>
<keyword evidence="2" id="KW-1185">Reference proteome</keyword>
<proteinExistence type="predicted"/>
<sequence length="68" mass="7595">MALPFLQSTNQIPNVRAFKVIVEPPSSLVADHMQKRCDQRSGVRGETVRGRGGRCEAWRLGGSCWCLH</sequence>
<dbReference type="Proteomes" id="UP001358586">
    <property type="component" value="Chromosome 9"/>
</dbReference>